<name>A0A1H6JJ77_9GAMM</name>
<dbReference type="EMBL" id="CDSC02000030">
    <property type="protein sequence ID" value="SEH59816.1"/>
    <property type="molecule type" value="Genomic_DNA"/>
</dbReference>
<gene>
    <name evidence="1" type="ORF">BAZSYMA_ACONTIG106775_2</name>
</gene>
<sequence length="39" mass="4264">MGAQTHPTHPPTKVISRFIQVIAPLLPLKPMAQLHHGVT</sequence>
<dbReference type="AlphaFoldDB" id="A0A1H6JJ77"/>
<dbReference type="Proteomes" id="UP000198988">
    <property type="component" value="Unassembled WGS sequence"/>
</dbReference>
<accession>A0A1H6JJ77</accession>
<proteinExistence type="predicted"/>
<evidence type="ECO:0000313" key="1">
    <source>
        <dbReference type="EMBL" id="SEH59816.1"/>
    </source>
</evidence>
<protein>
    <submittedName>
        <fullName evidence="1">Uncharacterized protein</fullName>
    </submittedName>
</protein>
<organism evidence="1 2">
    <name type="scientific">Bathymodiolus azoricus thioautotrophic gill symbiont</name>
    <dbReference type="NCBI Taxonomy" id="235205"/>
    <lineage>
        <taxon>Bacteria</taxon>
        <taxon>Pseudomonadati</taxon>
        <taxon>Pseudomonadota</taxon>
        <taxon>Gammaproteobacteria</taxon>
        <taxon>sulfur-oxidizing symbionts</taxon>
    </lineage>
</organism>
<reference evidence="2" key="1">
    <citation type="submission" date="2016-06" db="EMBL/GenBank/DDBJ databases">
        <authorList>
            <person name="Petersen J."/>
            <person name="Sayavedra L."/>
        </authorList>
    </citation>
    <scope>NUCLEOTIDE SEQUENCE [LARGE SCALE GENOMIC DNA]</scope>
    <source>
        <strain evidence="2">BazSymA</strain>
    </source>
</reference>
<evidence type="ECO:0000313" key="2">
    <source>
        <dbReference type="Proteomes" id="UP000198988"/>
    </source>
</evidence>